<keyword evidence="2" id="KW-1185">Reference proteome</keyword>
<dbReference type="GO" id="GO:0005975">
    <property type="term" value="P:carbohydrate metabolic process"/>
    <property type="evidence" value="ECO:0007669"/>
    <property type="project" value="InterPro"/>
</dbReference>
<dbReference type="InterPro" id="IPR008183">
    <property type="entry name" value="Aldose_1/G6P_1-epimerase"/>
</dbReference>
<dbReference type="InterPro" id="IPR014718">
    <property type="entry name" value="GH-type_carb-bd"/>
</dbReference>
<dbReference type="PATRIC" id="fig|94132.3.peg.1275"/>
<dbReference type="EMBL" id="CP010951">
    <property type="protein sequence ID" value="AMO22565.1"/>
    <property type="molecule type" value="Genomic_DNA"/>
</dbReference>
<gene>
    <name evidence="1" type="ORF">UC35_06290</name>
</gene>
<dbReference type="Gene3D" id="2.70.98.10">
    <property type="match status" value="1"/>
</dbReference>
<evidence type="ECO:0008006" key="3">
    <source>
        <dbReference type="Google" id="ProtNLM"/>
    </source>
</evidence>
<dbReference type="GO" id="GO:0030246">
    <property type="term" value="F:carbohydrate binding"/>
    <property type="evidence" value="ECO:0007669"/>
    <property type="project" value="InterPro"/>
</dbReference>
<organism evidence="1 2">
    <name type="scientific">Ramlibacter tataouinensis</name>
    <dbReference type="NCBI Taxonomy" id="94132"/>
    <lineage>
        <taxon>Bacteria</taxon>
        <taxon>Pseudomonadati</taxon>
        <taxon>Pseudomonadota</taxon>
        <taxon>Betaproteobacteria</taxon>
        <taxon>Burkholderiales</taxon>
        <taxon>Comamonadaceae</taxon>
        <taxon>Ramlibacter</taxon>
    </lineage>
</organism>
<reference evidence="1 2" key="1">
    <citation type="journal article" date="2014" name="Int. J. Syst. Evol. Microbiol.">
        <title>Ramlibacter solisilvae sp. nov., isolated from forest soil, and emended description of the genus Ramlibacter.</title>
        <authorList>
            <person name="Lee H.J."/>
            <person name="Lee S.H."/>
            <person name="Lee S.S."/>
            <person name="Lee J.S."/>
            <person name="Kim Y."/>
            <person name="Kim S.C."/>
            <person name="Jeon C.O."/>
        </authorList>
    </citation>
    <scope>NUCLEOTIDE SEQUENCE [LARGE SCALE GENOMIC DNA]</scope>
    <source>
        <strain evidence="1 2">5-10</strain>
    </source>
</reference>
<evidence type="ECO:0000313" key="1">
    <source>
        <dbReference type="EMBL" id="AMO22565.1"/>
    </source>
</evidence>
<proteinExistence type="predicted"/>
<dbReference type="InterPro" id="IPR011013">
    <property type="entry name" value="Gal_mutarotase_sf_dom"/>
</dbReference>
<name>A0A127JRM4_9BURK</name>
<dbReference type="OrthoDB" id="9808779at2"/>
<dbReference type="SUPFAM" id="SSF74650">
    <property type="entry name" value="Galactose mutarotase-like"/>
    <property type="match status" value="1"/>
</dbReference>
<dbReference type="AlphaFoldDB" id="A0A127JRM4"/>
<dbReference type="Proteomes" id="UP000070433">
    <property type="component" value="Chromosome"/>
</dbReference>
<dbReference type="Pfam" id="PF01263">
    <property type="entry name" value="Aldose_epim"/>
    <property type="match status" value="1"/>
</dbReference>
<sequence length="283" mass="30973">MIELRAGALRCQLLPQLGGCIAGLWLQDQPVLRSMPVAELSSARQSGCYPLVPYSNRIGHARLVWQGTLHPLVRNDSAEPHAIHGIGWQRPWSVLEQDEASIMLACEHRPDPTWPFGFDCSHMLRLTPAGLEMTLAATNQSAQPAPMGLGWHPNFVKRPGARIAFHATGRWEMGTDMLPTRREPAGGLDQPCETLAVDHCFDGWDGQAKLTDPVMRVTVQSELTRAVVFCSPVRDYLAIEPVTHVNNALQLHAAGLPASELGVVVLPPGESMLAQMRILVEPA</sequence>
<dbReference type="GO" id="GO:0016853">
    <property type="term" value="F:isomerase activity"/>
    <property type="evidence" value="ECO:0007669"/>
    <property type="project" value="InterPro"/>
</dbReference>
<dbReference type="RefSeq" id="WP_061497261.1">
    <property type="nucleotide sequence ID" value="NZ_CP010951.1"/>
</dbReference>
<evidence type="ECO:0000313" key="2">
    <source>
        <dbReference type="Proteomes" id="UP000070433"/>
    </source>
</evidence>
<protein>
    <recommendedName>
        <fullName evidence="3">Aldose 1-epimerase</fullName>
    </recommendedName>
</protein>
<accession>A0A127JRM4</accession>